<dbReference type="InterPro" id="IPR006067">
    <property type="entry name" value="NO2/SO3_Rdtase_4Fe4S_dom"/>
</dbReference>
<dbReference type="SUPFAM" id="SSF54285">
    <property type="entry name" value="MoaD/ThiS"/>
    <property type="match status" value="1"/>
</dbReference>
<dbReference type="AlphaFoldDB" id="A0A6G7YG69"/>
<evidence type="ECO:0000256" key="10">
    <source>
        <dbReference type="ARBA" id="ARBA00049518"/>
    </source>
</evidence>
<dbReference type="InterPro" id="IPR045854">
    <property type="entry name" value="NO2/SO3_Rdtase_4Fe4S_sf"/>
</dbReference>
<protein>
    <recommendedName>
        <fullName evidence="2">assimilatory sulfite reductase (ferredoxin)</fullName>
        <ecNumber evidence="2">1.8.7.1</ecNumber>
    </recommendedName>
</protein>
<keyword evidence="9" id="KW-0411">Iron-sulfur</keyword>
<evidence type="ECO:0000256" key="7">
    <source>
        <dbReference type="ARBA" id="ARBA00023002"/>
    </source>
</evidence>
<dbReference type="Proteomes" id="UP000502035">
    <property type="component" value="Chromosome"/>
</dbReference>
<dbReference type="PRINTS" id="PR00397">
    <property type="entry name" value="SIROHAEM"/>
</dbReference>
<dbReference type="PANTHER" id="PTHR32439:SF9">
    <property type="entry name" value="BLR3264 PROTEIN"/>
    <property type="match status" value="1"/>
</dbReference>
<dbReference type="GO" id="GO:0046872">
    <property type="term" value="F:metal ion binding"/>
    <property type="evidence" value="ECO:0007669"/>
    <property type="project" value="UniProtKB-KW"/>
</dbReference>
<dbReference type="InterPro" id="IPR005117">
    <property type="entry name" value="NiRdtase/SiRdtase_haem-b_fer"/>
</dbReference>
<name>A0A6G7YG69_9ACTN</name>
<evidence type="ECO:0000256" key="5">
    <source>
        <dbReference type="ARBA" id="ARBA00022723"/>
    </source>
</evidence>
<dbReference type="InterPro" id="IPR036136">
    <property type="entry name" value="Nit/Sulf_reduc_fer-like_dom_sf"/>
</dbReference>
<dbReference type="InterPro" id="IPR006066">
    <property type="entry name" value="NO2/SO3_Rdtase_FeS/sirohaem_BS"/>
</dbReference>
<keyword evidence="5" id="KW-0479">Metal-binding</keyword>
<dbReference type="GO" id="GO:0050311">
    <property type="term" value="F:sulfite reductase (ferredoxin) activity"/>
    <property type="evidence" value="ECO:0007669"/>
    <property type="project" value="UniProtKB-EC"/>
</dbReference>
<evidence type="ECO:0000256" key="8">
    <source>
        <dbReference type="ARBA" id="ARBA00023004"/>
    </source>
</evidence>
<dbReference type="RefSeq" id="WP_166318218.1">
    <property type="nucleotide sequence ID" value="NZ_CP049866.1"/>
</dbReference>
<dbReference type="Pfam" id="PF02597">
    <property type="entry name" value="ThiS"/>
    <property type="match status" value="1"/>
</dbReference>
<dbReference type="Gene3D" id="3.30.413.10">
    <property type="entry name" value="Sulfite Reductase Hemoprotein, domain 1"/>
    <property type="match status" value="2"/>
</dbReference>
<dbReference type="GO" id="GO:0020037">
    <property type="term" value="F:heme binding"/>
    <property type="evidence" value="ECO:0007669"/>
    <property type="project" value="InterPro"/>
</dbReference>
<keyword evidence="8" id="KW-0408">Iron</keyword>
<evidence type="ECO:0000313" key="13">
    <source>
        <dbReference type="EMBL" id="QIK75793.1"/>
    </source>
</evidence>
<evidence type="ECO:0000256" key="1">
    <source>
        <dbReference type="ARBA" id="ARBA00003247"/>
    </source>
</evidence>
<evidence type="ECO:0000256" key="4">
    <source>
        <dbReference type="ARBA" id="ARBA00022617"/>
    </source>
</evidence>
<accession>A0A6G7YG69</accession>
<dbReference type="Pfam" id="PF01077">
    <property type="entry name" value="NIR_SIR"/>
    <property type="match status" value="1"/>
</dbReference>
<organism evidence="13 14">
    <name type="scientific">Nocardioides piscis</name>
    <dbReference type="NCBI Taxonomy" id="2714938"/>
    <lineage>
        <taxon>Bacteria</taxon>
        <taxon>Bacillati</taxon>
        <taxon>Actinomycetota</taxon>
        <taxon>Actinomycetes</taxon>
        <taxon>Propionibacteriales</taxon>
        <taxon>Nocardioidaceae</taxon>
        <taxon>Nocardioides</taxon>
    </lineage>
</organism>
<dbReference type="InterPro" id="IPR012675">
    <property type="entry name" value="Beta-grasp_dom_sf"/>
</dbReference>
<comment type="catalytic activity">
    <reaction evidence="10">
        <text>hydrogen sulfide + 6 oxidized [2Fe-2S]-[ferredoxin] + 3 H2O = sulfite + 6 reduced [2Fe-2S]-[ferredoxin] + 7 H(+)</text>
        <dbReference type="Rhea" id="RHEA:23132"/>
        <dbReference type="Rhea" id="RHEA-COMP:10000"/>
        <dbReference type="Rhea" id="RHEA-COMP:10001"/>
        <dbReference type="ChEBI" id="CHEBI:15377"/>
        <dbReference type="ChEBI" id="CHEBI:15378"/>
        <dbReference type="ChEBI" id="CHEBI:17359"/>
        <dbReference type="ChEBI" id="CHEBI:29919"/>
        <dbReference type="ChEBI" id="CHEBI:33737"/>
        <dbReference type="ChEBI" id="CHEBI:33738"/>
        <dbReference type="EC" id="1.8.7.1"/>
    </reaction>
</comment>
<dbReference type="InterPro" id="IPR051329">
    <property type="entry name" value="NIR_SIR_4Fe-4S"/>
</dbReference>
<dbReference type="InterPro" id="IPR016155">
    <property type="entry name" value="Mopterin_synth/thiamin_S_b"/>
</dbReference>
<dbReference type="Gene3D" id="3.90.480.20">
    <property type="match status" value="1"/>
</dbReference>
<keyword evidence="7" id="KW-0560">Oxidoreductase</keyword>
<comment type="function">
    <text evidence="1">Catalyzes the reduction of sulfite to sulfide, a step in the biosynthesis of sulfur-containing amino acids and cofactors.</text>
</comment>
<evidence type="ECO:0000259" key="12">
    <source>
        <dbReference type="Pfam" id="PF03460"/>
    </source>
</evidence>
<feature type="domain" description="Nitrite/Sulfite reductase ferredoxin-like" evidence="12">
    <location>
        <begin position="321"/>
        <end position="387"/>
    </location>
</feature>
<dbReference type="GO" id="GO:0051539">
    <property type="term" value="F:4 iron, 4 sulfur cluster binding"/>
    <property type="evidence" value="ECO:0007669"/>
    <property type="project" value="UniProtKB-KW"/>
</dbReference>
<proteinExistence type="predicted"/>
<keyword evidence="3" id="KW-0004">4Fe-4S</keyword>
<dbReference type="EMBL" id="CP049866">
    <property type="protein sequence ID" value="QIK75793.1"/>
    <property type="molecule type" value="Genomic_DNA"/>
</dbReference>
<keyword evidence="4" id="KW-0349">Heme</keyword>
<evidence type="ECO:0000313" key="14">
    <source>
        <dbReference type="Proteomes" id="UP000502035"/>
    </source>
</evidence>
<reference evidence="13 14" key="1">
    <citation type="submission" date="2020-03" db="EMBL/GenBank/DDBJ databases">
        <title>Nocardioides sp. nov., isolated from fish.</title>
        <authorList>
            <person name="Hyun D.-W."/>
            <person name="Bae J.-W."/>
        </authorList>
    </citation>
    <scope>NUCLEOTIDE SEQUENCE [LARGE SCALE GENOMIC DNA]</scope>
    <source>
        <strain evidence="13 14">HDW12A</strain>
    </source>
</reference>
<dbReference type="SUPFAM" id="SSF56014">
    <property type="entry name" value="Nitrite and sulphite reductase 4Fe-4S domain-like"/>
    <property type="match status" value="2"/>
</dbReference>
<evidence type="ECO:0000256" key="6">
    <source>
        <dbReference type="ARBA" id="ARBA00022784"/>
    </source>
</evidence>
<evidence type="ECO:0000256" key="9">
    <source>
        <dbReference type="ARBA" id="ARBA00023014"/>
    </source>
</evidence>
<dbReference type="PANTHER" id="PTHR32439">
    <property type="entry name" value="FERREDOXIN--NITRITE REDUCTASE, CHLOROPLASTIC"/>
    <property type="match status" value="1"/>
</dbReference>
<dbReference type="SUPFAM" id="SSF55124">
    <property type="entry name" value="Nitrite/Sulfite reductase N-terminal domain-like"/>
    <property type="match status" value="2"/>
</dbReference>
<keyword evidence="6" id="KW-0883">Thioether bond</keyword>
<keyword evidence="14" id="KW-1185">Reference proteome</keyword>
<dbReference type="KEGG" id="npi:G7071_10425"/>
<dbReference type="InterPro" id="IPR003749">
    <property type="entry name" value="ThiS/MoaD-like"/>
</dbReference>
<evidence type="ECO:0000256" key="3">
    <source>
        <dbReference type="ARBA" id="ARBA00022485"/>
    </source>
</evidence>
<evidence type="ECO:0000259" key="11">
    <source>
        <dbReference type="Pfam" id="PF01077"/>
    </source>
</evidence>
<gene>
    <name evidence="13" type="ORF">G7071_10425</name>
</gene>
<sequence length="654" mass="70100">MSDPTTTRVRRSRADRPAPDWEQVYRRNFLERLKRDRPPVASRAELPDLIGRGYEAVAEEDMVRLHWWGIAHDKPKVGTFMVRIKIPGGLLTPAQARGLGRIARAHGRDGVELTTRQGAQLHWVPMDDLPVVVAEVESLGLTTSGAEGDTVRNVTGCPVAGLSGHDLFDVTPVLREVAAFFDGNPDYANLPRKHKYTISACPAQCNAPEIADVALVGVIREGRRGFALRVGGGMANTPRISRDLGVFVPVEETVEVLRAVTDAWQRDLRYRMSRARARIKFMMDDLGPEAFRVRVEEQLGRRLEDGSAPLPLGEADHLGIHPQKRGGLLHVGIPVPSGRVSGAALERIADLVEGFGGDVRLTRQQNIVLGHVPARLVDELRAGLAEVGLPVERGRAVGRSIACTSNRFCNYSVAETKDKLDEILTLLGNRHGTDEIGELAIHLDGCPHACAQHWVGEIGLQGTTTHVGDDRVEAYDLSVGGGLGRRTAIGRRLLRRIPTGEVTDVLDRLVSAWLAEQQSGGADASGPATFGDFCDGHSDEELLSIATGEVAPHGHAPEPTPPGVGGVVVHVPGPLQRFVDGADELTVAGATVGAVLAEIARRHPEFGSTVTPDGRVAGAFLVTHGDDDIRNLDGLDTAVSSGDVLSVVMAMAGG</sequence>
<feature type="domain" description="Nitrite/Sulfite reductase ferredoxin-like" evidence="12">
    <location>
        <begin position="74"/>
        <end position="137"/>
    </location>
</feature>
<dbReference type="Gene3D" id="3.10.20.30">
    <property type="match status" value="1"/>
</dbReference>
<dbReference type="EC" id="1.8.7.1" evidence="2"/>
<feature type="domain" description="Nitrite/sulphite reductase 4Fe-4S" evidence="11">
    <location>
        <begin position="147"/>
        <end position="302"/>
    </location>
</feature>
<dbReference type="Pfam" id="PF03460">
    <property type="entry name" value="NIR_SIR_ferr"/>
    <property type="match status" value="2"/>
</dbReference>
<evidence type="ECO:0000256" key="2">
    <source>
        <dbReference type="ARBA" id="ARBA00012353"/>
    </source>
</evidence>